<keyword evidence="3" id="KW-0732">Signal</keyword>
<feature type="signal peptide" evidence="3">
    <location>
        <begin position="1"/>
        <end position="18"/>
    </location>
</feature>
<reference evidence="5" key="1">
    <citation type="journal article" date="2017" name="Nat. Microbiol.">
        <title>Global analysis of biosynthetic gene clusters reveals vast potential of secondary metabolite production in Penicillium species.</title>
        <authorList>
            <person name="Nielsen J.C."/>
            <person name="Grijseels S."/>
            <person name="Prigent S."/>
            <person name="Ji B."/>
            <person name="Dainat J."/>
            <person name="Nielsen K.F."/>
            <person name="Frisvad J.C."/>
            <person name="Workman M."/>
            <person name="Nielsen J."/>
        </authorList>
    </citation>
    <scope>NUCLEOTIDE SEQUENCE [LARGE SCALE GENOMIC DNA]</scope>
    <source>
        <strain evidence="5">IBT 13039</strain>
    </source>
</reference>
<sequence>MAVSTVLFLLLAAMAAYSYDELFYLVGSVVIGATVLVVGTCYFSSPRAYLFGLLQAAAAALLAQPTTDATEASVAVAEATEASAKEINRMGAQVGLLGQQLRGTEARVRDSEIRRENEKKRHERKVRDLDAQLATVSRRIKESLLAEDRALVECRQWRRKFEDLENLQQQAQENPVRGKGRPRWAPAKKYGVRKVERGRPDKKLTAVAQVAIVNAAWESKQVRFESEARDYVARTSDQLLSLRAAVTALSEENESLLRKQQTQATHDISHELSQQQVEDVVRSTMEFADKEHRKRVNSLEQTHRKELMAAKADYEKRLKNTTAELKAAGADAVLAQELQTTMEMGVKEKALEEDVAAKEADLGQLRAAHAETTADLRVKEEELQRKTAEVARLTQVNDDYAEADKKLRNEYEKLQFANNILVHEKENLVREKKNLEREKEDLERENENLEQEIKDQHLALLDLADDNEGVYKEAEKTEVKNSELRHELADFRTADINQAVSNFQFGAD</sequence>
<keyword evidence="5" id="KW-1185">Reference proteome</keyword>
<feature type="chain" id="PRO_5012483823" evidence="3">
    <location>
        <begin position="19"/>
        <end position="508"/>
    </location>
</feature>
<protein>
    <submittedName>
        <fullName evidence="4">Uncharacterized protein</fullName>
    </submittedName>
</protein>
<proteinExistence type="predicted"/>
<feature type="coiled-coil region" evidence="1">
    <location>
        <begin position="304"/>
        <end position="494"/>
    </location>
</feature>
<name>A0A1V6YBX8_PENNA</name>
<keyword evidence="2" id="KW-0472">Membrane</keyword>
<evidence type="ECO:0000256" key="1">
    <source>
        <dbReference type="SAM" id="Coils"/>
    </source>
</evidence>
<accession>A0A1V6YBX8</accession>
<evidence type="ECO:0000256" key="2">
    <source>
        <dbReference type="SAM" id="Phobius"/>
    </source>
</evidence>
<keyword evidence="2" id="KW-0812">Transmembrane</keyword>
<dbReference type="OMA" id="RWAPAKK"/>
<comment type="caution">
    <text evidence="4">The sequence shown here is derived from an EMBL/GenBank/DDBJ whole genome shotgun (WGS) entry which is preliminary data.</text>
</comment>
<organism evidence="4 5">
    <name type="scientific">Penicillium nalgiovense</name>
    <dbReference type="NCBI Taxonomy" id="60175"/>
    <lineage>
        <taxon>Eukaryota</taxon>
        <taxon>Fungi</taxon>
        <taxon>Dikarya</taxon>
        <taxon>Ascomycota</taxon>
        <taxon>Pezizomycotina</taxon>
        <taxon>Eurotiomycetes</taxon>
        <taxon>Eurotiomycetidae</taxon>
        <taxon>Eurotiales</taxon>
        <taxon>Aspergillaceae</taxon>
        <taxon>Penicillium</taxon>
    </lineage>
</organism>
<dbReference type="EMBL" id="MOOB01000025">
    <property type="protein sequence ID" value="OQE84936.1"/>
    <property type="molecule type" value="Genomic_DNA"/>
</dbReference>
<gene>
    <name evidence="4" type="ORF">PENNAL_c0025G02026</name>
</gene>
<evidence type="ECO:0000313" key="4">
    <source>
        <dbReference type="EMBL" id="OQE84936.1"/>
    </source>
</evidence>
<feature type="transmembrane region" description="Helical" evidence="2">
    <location>
        <begin position="25"/>
        <end position="43"/>
    </location>
</feature>
<evidence type="ECO:0000313" key="5">
    <source>
        <dbReference type="Proteomes" id="UP000191691"/>
    </source>
</evidence>
<evidence type="ECO:0000256" key="3">
    <source>
        <dbReference type="SAM" id="SignalP"/>
    </source>
</evidence>
<dbReference type="STRING" id="60175.A0A1V6YBX8"/>
<feature type="coiled-coil region" evidence="1">
    <location>
        <begin position="101"/>
        <end position="174"/>
    </location>
</feature>
<keyword evidence="1" id="KW-0175">Coiled coil</keyword>
<dbReference type="AlphaFoldDB" id="A0A1V6YBX8"/>
<keyword evidence="2" id="KW-1133">Transmembrane helix</keyword>
<dbReference type="Proteomes" id="UP000191691">
    <property type="component" value="Unassembled WGS sequence"/>
</dbReference>